<protein>
    <submittedName>
        <fullName evidence="2">Alpha/beta fold hydrolase</fullName>
    </submittedName>
</protein>
<name>A0ABU2JHP8_9ACTN</name>
<dbReference type="RefSeq" id="WP_311425641.1">
    <property type="nucleotide sequence ID" value="NZ_JAVREH010000131.1"/>
</dbReference>
<evidence type="ECO:0000259" key="1">
    <source>
        <dbReference type="Pfam" id="PF00561"/>
    </source>
</evidence>
<dbReference type="InterPro" id="IPR000073">
    <property type="entry name" value="AB_hydrolase_1"/>
</dbReference>
<organism evidence="2 3">
    <name type="scientific">Jatrophihabitans lederbergiae</name>
    <dbReference type="NCBI Taxonomy" id="3075547"/>
    <lineage>
        <taxon>Bacteria</taxon>
        <taxon>Bacillati</taxon>
        <taxon>Actinomycetota</taxon>
        <taxon>Actinomycetes</taxon>
        <taxon>Jatrophihabitantales</taxon>
        <taxon>Jatrophihabitantaceae</taxon>
        <taxon>Jatrophihabitans</taxon>
    </lineage>
</organism>
<dbReference type="SUPFAM" id="SSF53474">
    <property type="entry name" value="alpha/beta-Hydrolases"/>
    <property type="match status" value="1"/>
</dbReference>
<gene>
    <name evidence="2" type="ORF">RM423_24445</name>
</gene>
<dbReference type="EMBL" id="JAVREH010000131">
    <property type="protein sequence ID" value="MDT0264506.1"/>
    <property type="molecule type" value="Genomic_DNA"/>
</dbReference>
<dbReference type="GO" id="GO:0016787">
    <property type="term" value="F:hydrolase activity"/>
    <property type="evidence" value="ECO:0007669"/>
    <property type="project" value="UniProtKB-KW"/>
</dbReference>
<dbReference type="Pfam" id="PF00561">
    <property type="entry name" value="Abhydrolase_1"/>
    <property type="match status" value="1"/>
</dbReference>
<dbReference type="Proteomes" id="UP001183176">
    <property type="component" value="Unassembled WGS sequence"/>
</dbReference>
<proteinExistence type="predicted"/>
<feature type="domain" description="AB hydrolase-1" evidence="1">
    <location>
        <begin position="26"/>
        <end position="130"/>
    </location>
</feature>
<dbReference type="PANTHER" id="PTHR43329">
    <property type="entry name" value="EPOXIDE HYDROLASE"/>
    <property type="match status" value="1"/>
</dbReference>
<sequence>MSAIRRVSSADGVRVAVYEHGDPAAPTVVLIHGYPDNAGVWSSIVGELARRYHVVSYDVRGAGESDKPAQRAAYRLEHLVDDFTAVIEATSPDRAVHVVAHDWGSVQGWACVLSESLRSRIASFTSISGPDIEQTGQWLRSNLRPSSLALGKIARQLSDSYYVALFQVPMLPELAWRSGAVDLLLRLVERRGTQSTASDGYRRSWPDKLNGLQLYRANLLRVGASQPRTTDIPVQVLAPTADPFVSTSLQFEAPQPFVRNLTLRSIAGDHWIIRTRPEVVAAAVTELVERVEADVLSSAD</sequence>
<dbReference type="InterPro" id="IPR029058">
    <property type="entry name" value="AB_hydrolase_fold"/>
</dbReference>
<accession>A0ABU2JHP8</accession>
<evidence type="ECO:0000313" key="3">
    <source>
        <dbReference type="Proteomes" id="UP001183176"/>
    </source>
</evidence>
<keyword evidence="2" id="KW-0378">Hydrolase</keyword>
<dbReference type="Gene3D" id="3.40.50.1820">
    <property type="entry name" value="alpha/beta hydrolase"/>
    <property type="match status" value="1"/>
</dbReference>
<keyword evidence="3" id="KW-1185">Reference proteome</keyword>
<reference evidence="3" key="1">
    <citation type="submission" date="2023-07" db="EMBL/GenBank/DDBJ databases">
        <title>30 novel species of actinomycetes from the DSMZ collection.</title>
        <authorList>
            <person name="Nouioui I."/>
        </authorList>
    </citation>
    <scope>NUCLEOTIDE SEQUENCE [LARGE SCALE GENOMIC DNA]</scope>
    <source>
        <strain evidence="3">DSM 44399</strain>
    </source>
</reference>
<comment type="caution">
    <text evidence="2">The sequence shown here is derived from an EMBL/GenBank/DDBJ whole genome shotgun (WGS) entry which is preliminary data.</text>
</comment>
<evidence type="ECO:0000313" key="2">
    <source>
        <dbReference type="EMBL" id="MDT0264506.1"/>
    </source>
</evidence>